<keyword evidence="3" id="KW-0378">Hydrolase</keyword>
<evidence type="ECO:0000259" key="2">
    <source>
        <dbReference type="Pfam" id="PF01301"/>
    </source>
</evidence>
<dbReference type="Gene3D" id="3.20.20.80">
    <property type="entry name" value="Glycosidases"/>
    <property type="match status" value="1"/>
</dbReference>
<dbReference type="PRINTS" id="PR00742">
    <property type="entry name" value="GLHYDRLASE35"/>
</dbReference>
<name>A0A174RB31_9BACE</name>
<dbReference type="SUPFAM" id="SSF51445">
    <property type="entry name" value="(Trans)glycosidases"/>
    <property type="match status" value="1"/>
</dbReference>
<evidence type="ECO:0000313" key="3">
    <source>
        <dbReference type="EMBL" id="CUP82623.1"/>
    </source>
</evidence>
<protein>
    <submittedName>
        <fullName evidence="3 4">Beta-galactosidase</fullName>
        <ecNumber evidence="3 4">3.2.1.23</ecNumber>
    </submittedName>
</protein>
<dbReference type="GO" id="GO:0005975">
    <property type="term" value="P:carbohydrate metabolic process"/>
    <property type="evidence" value="ECO:0007669"/>
    <property type="project" value="InterPro"/>
</dbReference>
<reference evidence="4" key="2">
    <citation type="submission" date="2023-07" db="EMBL/GenBank/DDBJ databases">
        <title>Whole Genome Sequencing of Colonoscopy isolates.</title>
        <authorList>
            <person name="Surve S.V."/>
            <person name="Valls R.A."/>
            <person name="Barrak K.E."/>
            <person name="Gardner T.B."/>
            <person name="O'Toole G.A."/>
        </authorList>
    </citation>
    <scope>NUCLEOTIDE SEQUENCE</scope>
    <source>
        <strain evidence="4">GP0119</strain>
    </source>
</reference>
<dbReference type="InterPro" id="IPR001944">
    <property type="entry name" value="Glycoside_Hdrlase_35"/>
</dbReference>
<accession>A0A174RB31</accession>
<keyword evidence="3" id="KW-0326">Glycosidase</keyword>
<feature type="domain" description="Glycoside hydrolase 35 catalytic" evidence="2">
    <location>
        <begin position="31"/>
        <end position="211"/>
    </location>
</feature>
<proteinExistence type="inferred from homology"/>
<evidence type="ECO:0000313" key="5">
    <source>
        <dbReference type="Proteomes" id="UP000095725"/>
    </source>
</evidence>
<evidence type="ECO:0000313" key="4">
    <source>
        <dbReference type="EMBL" id="MDO6359217.1"/>
    </source>
</evidence>
<reference evidence="3 5" key="1">
    <citation type="submission" date="2015-09" db="EMBL/GenBank/DDBJ databases">
        <authorList>
            <consortium name="Pathogen Informatics"/>
        </authorList>
    </citation>
    <scope>NUCLEOTIDE SEQUENCE [LARGE SCALE GENOMIC DNA]</scope>
    <source>
        <strain evidence="3 5">2789STDY5834946</strain>
    </source>
</reference>
<comment type="similarity">
    <text evidence="1">Belongs to the glycosyl hydrolase 35 family.</text>
</comment>
<dbReference type="GO" id="GO:0004565">
    <property type="term" value="F:beta-galactosidase activity"/>
    <property type="evidence" value="ECO:0007669"/>
    <property type="project" value="UniProtKB-EC"/>
</dbReference>
<dbReference type="Pfam" id="PF01301">
    <property type="entry name" value="Glyco_hydro_35"/>
    <property type="match status" value="1"/>
</dbReference>
<dbReference type="AlphaFoldDB" id="A0A174RB31"/>
<dbReference type="EMBL" id="CZBL01000003">
    <property type="protein sequence ID" value="CUP82623.1"/>
    <property type="molecule type" value="Genomic_DNA"/>
</dbReference>
<dbReference type="InterPro" id="IPR017853">
    <property type="entry name" value="GH"/>
</dbReference>
<dbReference type="PANTHER" id="PTHR23421">
    <property type="entry name" value="BETA-GALACTOSIDASE RELATED"/>
    <property type="match status" value="1"/>
</dbReference>
<dbReference type="Proteomes" id="UP001170023">
    <property type="component" value="Unassembled WGS sequence"/>
</dbReference>
<organism evidence="3 5">
    <name type="scientific">Bacteroides caccae</name>
    <dbReference type="NCBI Taxonomy" id="47678"/>
    <lineage>
        <taxon>Bacteria</taxon>
        <taxon>Pseudomonadati</taxon>
        <taxon>Bacteroidota</taxon>
        <taxon>Bacteroidia</taxon>
        <taxon>Bacteroidales</taxon>
        <taxon>Bacteroidaceae</taxon>
        <taxon>Bacteroides</taxon>
    </lineage>
</organism>
<sequence>MKLIKVFFLIVFILCCELTSAQQRFKIENGSFLIVGKRTQLICGEMHYSCIPHEYWRDRLKRTKAMGLNTISTYVLGNFHKRQPDIFDFKGQADLSHFIKLTQEESLYVLLRPGLYVCAEWDFGGYPYRLLNEEGMVFRSRNEHFLKACERYIMRLGEELSSQTINRGDNILMVQLENEYGSYGDDKIYLSALKNMIQKAGFDIPLLTCDRGGQIEAGHLEGVFPAINGVLGDDILRL</sequence>
<gene>
    <name evidence="3" type="primary">bga_3</name>
    <name evidence="3" type="ORF">ERS852558_01085</name>
    <name evidence="4" type="ORF">Q4469_16240</name>
</gene>
<dbReference type="RefSeq" id="WP_005678443.1">
    <property type="nucleotide sequence ID" value="NZ_CAXSJX010000002.1"/>
</dbReference>
<dbReference type="EC" id="3.2.1.23" evidence="3 4"/>
<evidence type="ECO:0000256" key="1">
    <source>
        <dbReference type="ARBA" id="ARBA00009809"/>
    </source>
</evidence>
<dbReference type="InterPro" id="IPR031330">
    <property type="entry name" value="Gly_Hdrlase_35_cat"/>
</dbReference>
<dbReference type="EMBL" id="JAUONL010000016">
    <property type="protein sequence ID" value="MDO6359217.1"/>
    <property type="molecule type" value="Genomic_DNA"/>
</dbReference>
<dbReference type="Proteomes" id="UP000095725">
    <property type="component" value="Unassembled WGS sequence"/>
</dbReference>